<dbReference type="InterPro" id="IPR036278">
    <property type="entry name" value="Sialidase_sf"/>
</dbReference>
<dbReference type="SUPFAM" id="SSF50939">
    <property type="entry name" value="Sialidases"/>
    <property type="match status" value="1"/>
</dbReference>
<dbReference type="Proteomes" id="UP000199438">
    <property type="component" value="Unassembled WGS sequence"/>
</dbReference>
<feature type="domain" description="Sialidase" evidence="1">
    <location>
        <begin position="52"/>
        <end position="327"/>
    </location>
</feature>
<dbReference type="EMBL" id="FOKV01000001">
    <property type="protein sequence ID" value="SFB87751.1"/>
    <property type="molecule type" value="Genomic_DNA"/>
</dbReference>
<dbReference type="OrthoDB" id="41724at2"/>
<dbReference type="Pfam" id="PF13088">
    <property type="entry name" value="BNR_2"/>
    <property type="match status" value="1"/>
</dbReference>
<reference evidence="3" key="1">
    <citation type="submission" date="2016-10" db="EMBL/GenBank/DDBJ databases">
        <authorList>
            <person name="Varghese N."/>
            <person name="Submissions S."/>
        </authorList>
    </citation>
    <scope>NUCLEOTIDE SEQUENCE [LARGE SCALE GENOMIC DNA]</scope>
    <source>
        <strain evidence="3">DSM 24499</strain>
    </source>
</reference>
<protein>
    <submittedName>
        <fullName evidence="2">Predicted neuraminidase (Sialidase)</fullName>
    </submittedName>
</protein>
<dbReference type="PANTHER" id="PTHR43752">
    <property type="entry name" value="BNR/ASP-BOX REPEAT FAMILY PROTEIN"/>
    <property type="match status" value="1"/>
</dbReference>
<organism evidence="2 3">
    <name type="scientific">Zunongwangia mangrovi</name>
    <dbReference type="NCBI Taxonomy" id="1334022"/>
    <lineage>
        <taxon>Bacteria</taxon>
        <taxon>Pseudomonadati</taxon>
        <taxon>Bacteroidota</taxon>
        <taxon>Flavobacteriia</taxon>
        <taxon>Flavobacteriales</taxon>
        <taxon>Flavobacteriaceae</taxon>
        <taxon>Zunongwangia</taxon>
    </lineage>
</organism>
<evidence type="ECO:0000313" key="3">
    <source>
        <dbReference type="Proteomes" id="UP000199438"/>
    </source>
</evidence>
<dbReference type="InterPro" id="IPR011040">
    <property type="entry name" value="Sialidase"/>
</dbReference>
<evidence type="ECO:0000259" key="1">
    <source>
        <dbReference type="Pfam" id="PF13088"/>
    </source>
</evidence>
<dbReference type="AlphaFoldDB" id="A0A1I1EL10"/>
<dbReference type="CDD" id="cd15482">
    <property type="entry name" value="Sialidase_non-viral"/>
    <property type="match status" value="1"/>
</dbReference>
<dbReference type="RefSeq" id="WP_092540248.1">
    <property type="nucleotide sequence ID" value="NZ_FOKV01000001.1"/>
</dbReference>
<dbReference type="STRING" id="1334022.SAMN04487907_1011007"/>
<evidence type="ECO:0000313" key="2">
    <source>
        <dbReference type="EMBL" id="SFB87751.1"/>
    </source>
</evidence>
<name>A0A1I1EL10_9FLAO</name>
<dbReference type="PANTHER" id="PTHR43752:SF2">
    <property type="entry name" value="BNR_ASP-BOX REPEAT FAMILY PROTEIN"/>
    <property type="match status" value="1"/>
</dbReference>
<keyword evidence="3" id="KW-1185">Reference proteome</keyword>
<dbReference type="Gene3D" id="2.120.10.10">
    <property type="match status" value="1"/>
</dbReference>
<sequence>MKAKFVVLAVFFSLKLIAQQKVKFEVLDSGFIYAEANFPNAHASTIEELDNGDLIAAWFGGTHERHPDVSIYTSKKNKNGWSSPKKVATGFQNDTLSYPTWNPVLFNTENKLFLFYKIGPSPSTWWGAYKTSTNNGETWSDKKLLPEGILGPIKNKPIQLENGRIVSPSSVELQDGEIWHAHIEISDDLGRTWRKVKVNQDSEYKVIQPTIVQLTNGDLKAFFRSDQDVVLESFSKDHGETWSDFSASELANPNSGIDAVRLKNGGFLMVYNPMASGDDWWDGRSKLNLAYSEDAEHWQDVLKLENEEEGEFSYPAIIQAENGEIHITYTYDRKKIKYFRLKRSN</sequence>
<accession>A0A1I1EL10</accession>
<proteinExistence type="predicted"/>
<gene>
    <name evidence="2" type="ORF">SAMN04487907_1011007</name>
</gene>